<dbReference type="AlphaFoldDB" id="A0A3D9T1K7"/>
<dbReference type="InterPro" id="IPR009351">
    <property type="entry name" value="AlkZ-like"/>
</dbReference>
<keyword evidence="3" id="KW-1185">Reference proteome</keyword>
<organism evidence="2 3">
    <name type="scientific">Thermomonospora umbrina</name>
    <dbReference type="NCBI Taxonomy" id="111806"/>
    <lineage>
        <taxon>Bacteria</taxon>
        <taxon>Bacillati</taxon>
        <taxon>Actinomycetota</taxon>
        <taxon>Actinomycetes</taxon>
        <taxon>Streptosporangiales</taxon>
        <taxon>Thermomonosporaceae</taxon>
        <taxon>Thermomonospora</taxon>
    </lineage>
</organism>
<reference evidence="2 3" key="1">
    <citation type="submission" date="2018-08" db="EMBL/GenBank/DDBJ databases">
        <title>Sequencing the genomes of 1000 actinobacteria strains.</title>
        <authorList>
            <person name="Klenk H.-P."/>
        </authorList>
    </citation>
    <scope>NUCLEOTIDE SEQUENCE [LARGE SCALE GENOMIC DNA]</scope>
    <source>
        <strain evidence="2 3">DSM 43927</strain>
    </source>
</reference>
<proteinExistence type="predicted"/>
<sequence>MAVSTHSPLGGGAAPYVLDEDAAVRMWNWLLARQGVADAPKLDTAVQVADAALGLHAARLPSPYAIVAARTGTPAAPVSLFTEQVRAELITVRCMRKTLHTLPLPLAAAAHVATLRFRDRDARRAVHNAGHPPAVIDQTIDRLRDLLGRHGPLHHRTIETHLAESNVPVQVTRLAVKVAWENGTLAYLNTTRAWNREVRVFDLTAGAYPALDLTMDRREAVAALIGAYFDRYGPSTIRDAMWWSGLSAADITTALRSLDRELVQVTTPWAEDPCWMFTDRLTEYRAGAEPGTGIALLAHEDTALKAYFQTRTRYLAGQPQRRAFNQIGEALPTIIVNGTVAGTWSWHPPTRRVQLDIQPHLTAAQRRRATAHADALTDTLRRAWTPHPPRTAPTGQLTLAIG</sequence>
<protein>
    <submittedName>
        <fullName evidence="2">Winged helix DNA-binding protein</fullName>
    </submittedName>
</protein>
<dbReference type="RefSeq" id="WP_147312525.1">
    <property type="nucleotide sequence ID" value="NZ_QTTT01000001.1"/>
</dbReference>
<evidence type="ECO:0000256" key="1">
    <source>
        <dbReference type="SAM" id="MobiDB-lite"/>
    </source>
</evidence>
<gene>
    <name evidence="2" type="ORF">DFJ69_6306</name>
</gene>
<comment type="caution">
    <text evidence="2">The sequence shown here is derived from an EMBL/GenBank/DDBJ whole genome shotgun (WGS) entry which is preliminary data.</text>
</comment>
<dbReference type="GO" id="GO:0003677">
    <property type="term" value="F:DNA binding"/>
    <property type="evidence" value="ECO:0007669"/>
    <property type="project" value="UniProtKB-KW"/>
</dbReference>
<dbReference type="OrthoDB" id="9148135at2"/>
<keyword evidence="2" id="KW-0238">DNA-binding</keyword>
<evidence type="ECO:0000313" key="3">
    <source>
        <dbReference type="Proteomes" id="UP000256661"/>
    </source>
</evidence>
<feature type="region of interest" description="Disordered" evidence="1">
    <location>
        <begin position="383"/>
        <end position="402"/>
    </location>
</feature>
<accession>A0A3D9T1K7</accession>
<dbReference type="PANTHER" id="PTHR38479:SF2">
    <property type="entry name" value="WINGED HELIX DNA-BINDING DOMAIN-CONTAINING PROTEIN"/>
    <property type="match status" value="1"/>
</dbReference>
<dbReference type="EMBL" id="QTTT01000001">
    <property type="protein sequence ID" value="REF00731.1"/>
    <property type="molecule type" value="Genomic_DNA"/>
</dbReference>
<feature type="compositionally biased region" description="Polar residues" evidence="1">
    <location>
        <begin position="393"/>
        <end position="402"/>
    </location>
</feature>
<dbReference type="PANTHER" id="PTHR38479">
    <property type="entry name" value="LMO0824 PROTEIN"/>
    <property type="match status" value="1"/>
</dbReference>
<name>A0A3D9T1K7_9ACTN</name>
<dbReference type="Proteomes" id="UP000256661">
    <property type="component" value="Unassembled WGS sequence"/>
</dbReference>
<dbReference type="Pfam" id="PF06224">
    <property type="entry name" value="AlkZ-like"/>
    <property type="match status" value="1"/>
</dbReference>
<evidence type="ECO:0000313" key="2">
    <source>
        <dbReference type="EMBL" id="REF00731.1"/>
    </source>
</evidence>